<keyword evidence="5" id="KW-0804">Transcription</keyword>
<dbReference type="GO" id="GO:0003700">
    <property type="term" value="F:DNA-binding transcription factor activity"/>
    <property type="evidence" value="ECO:0007669"/>
    <property type="project" value="InterPro"/>
</dbReference>
<dbReference type="PANTHER" id="PTHR46577">
    <property type="entry name" value="HTH-TYPE TRANSCRIPTIONAL REGULATORY PROTEIN GABR"/>
    <property type="match status" value="1"/>
</dbReference>
<dbReference type="CDD" id="cd07377">
    <property type="entry name" value="WHTH_GntR"/>
    <property type="match status" value="1"/>
</dbReference>
<evidence type="ECO:0000259" key="6">
    <source>
        <dbReference type="PROSITE" id="PS50949"/>
    </source>
</evidence>
<evidence type="ECO:0000256" key="1">
    <source>
        <dbReference type="ARBA" id="ARBA00005384"/>
    </source>
</evidence>
<evidence type="ECO:0000256" key="5">
    <source>
        <dbReference type="ARBA" id="ARBA00023163"/>
    </source>
</evidence>
<keyword evidence="8" id="KW-1185">Reference proteome</keyword>
<evidence type="ECO:0000313" key="7">
    <source>
        <dbReference type="EMBL" id="QNM08988.1"/>
    </source>
</evidence>
<accession>A0A7G9GDV6</accession>
<dbReference type="Proteomes" id="UP000515860">
    <property type="component" value="Chromosome"/>
</dbReference>
<dbReference type="GO" id="GO:0003677">
    <property type="term" value="F:DNA binding"/>
    <property type="evidence" value="ECO:0007669"/>
    <property type="project" value="UniProtKB-KW"/>
</dbReference>
<name>A0A7G9GDV6_9FIRM</name>
<dbReference type="Pfam" id="PF00392">
    <property type="entry name" value="GntR"/>
    <property type="match status" value="1"/>
</dbReference>
<dbReference type="InterPro" id="IPR004839">
    <property type="entry name" value="Aminotransferase_I/II_large"/>
</dbReference>
<dbReference type="KEGG" id="whj:H9Q79_01415"/>
<evidence type="ECO:0000313" key="8">
    <source>
        <dbReference type="Proteomes" id="UP000515860"/>
    </source>
</evidence>
<dbReference type="InterPro" id="IPR051446">
    <property type="entry name" value="HTH_trans_reg/aminotransferase"/>
</dbReference>
<dbReference type="AlphaFoldDB" id="A0A7G9GDV6"/>
<dbReference type="Gene3D" id="1.10.10.10">
    <property type="entry name" value="Winged helix-like DNA-binding domain superfamily/Winged helix DNA-binding domain"/>
    <property type="match status" value="1"/>
</dbReference>
<dbReference type="InterPro" id="IPR000524">
    <property type="entry name" value="Tscrpt_reg_HTH_GntR"/>
</dbReference>
<dbReference type="SUPFAM" id="SSF53383">
    <property type="entry name" value="PLP-dependent transferases"/>
    <property type="match status" value="1"/>
</dbReference>
<comment type="similarity">
    <text evidence="1">In the C-terminal section; belongs to the class-I pyridoxal-phosphate-dependent aminotransferase family.</text>
</comment>
<feature type="domain" description="HTH gntR-type" evidence="6">
    <location>
        <begin position="14"/>
        <end position="82"/>
    </location>
</feature>
<keyword evidence="7" id="KW-0808">Transferase</keyword>
<evidence type="ECO:0000256" key="2">
    <source>
        <dbReference type="ARBA" id="ARBA00022898"/>
    </source>
</evidence>
<organism evidence="7 8">
    <name type="scientific">Wansuia hejianensis</name>
    <dbReference type="NCBI Taxonomy" id="2763667"/>
    <lineage>
        <taxon>Bacteria</taxon>
        <taxon>Bacillati</taxon>
        <taxon>Bacillota</taxon>
        <taxon>Clostridia</taxon>
        <taxon>Lachnospirales</taxon>
        <taxon>Lachnospiraceae</taxon>
        <taxon>Wansuia</taxon>
    </lineage>
</organism>
<keyword evidence="4" id="KW-0238">DNA-binding</keyword>
<gene>
    <name evidence="7" type="ORF">H9Q79_01415</name>
</gene>
<dbReference type="InterPro" id="IPR015421">
    <property type="entry name" value="PyrdxlP-dep_Trfase_major"/>
</dbReference>
<dbReference type="InterPro" id="IPR036388">
    <property type="entry name" value="WH-like_DNA-bd_sf"/>
</dbReference>
<keyword evidence="2" id="KW-0663">Pyridoxal phosphate</keyword>
<dbReference type="GO" id="GO:0008483">
    <property type="term" value="F:transaminase activity"/>
    <property type="evidence" value="ECO:0007669"/>
    <property type="project" value="UniProtKB-KW"/>
</dbReference>
<dbReference type="CDD" id="cd00609">
    <property type="entry name" value="AAT_like"/>
    <property type="match status" value="1"/>
</dbReference>
<dbReference type="EMBL" id="CP060635">
    <property type="protein sequence ID" value="QNM08988.1"/>
    <property type="molecule type" value="Genomic_DNA"/>
</dbReference>
<sequence length="472" mass="53070">MKELLISLDSRSGKPLYEQIYTFIKEEIRNGKIPPGERLPSSRALARQLSVSRSTADLAYEQLTSEGYLQSVPCKGYFAGDVTELYQLGGMSRRAEPVQRKECPSYRYDFAISGIDRGGFPLNAWRKISKAVLAEEDSSLFHLGDPQGEWELREAIANYLHHARGVDCGPDQIITGAGNDYLLMLLSVLLGKDKPIAMENPTYKSAYQCFKSLGHPVCAISLDESGMRPDELGQSCAQIAYVMPSHQFPMGTVMPIRRRLQLLAWAAEADGRFLIEDDYDSEFRYKGKPIPALQGYDKNDRVIYLGTFSKSMAPAIRISYMVLPKRLMAAYEQRGRCFSATVSRVDQKILEIFLREGYFERHLNRMRAAYKNKHDLILKQLRAMQDFVTVEGENAGVHVLVSFINGMNEKEAVEKAAAAGIHVYGLSEYFIEEMEAEESRIVLLGYATMEEEEIISACKGLMNAWGGAADRP</sequence>
<dbReference type="SUPFAM" id="SSF46785">
    <property type="entry name" value="Winged helix' DNA-binding domain"/>
    <property type="match status" value="1"/>
</dbReference>
<dbReference type="Gene3D" id="3.40.640.10">
    <property type="entry name" value="Type I PLP-dependent aspartate aminotransferase-like (Major domain)"/>
    <property type="match status" value="1"/>
</dbReference>
<proteinExistence type="inferred from homology"/>
<evidence type="ECO:0000256" key="3">
    <source>
        <dbReference type="ARBA" id="ARBA00023015"/>
    </source>
</evidence>
<keyword evidence="7" id="KW-0032">Aminotransferase</keyword>
<evidence type="ECO:0000256" key="4">
    <source>
        <dbReference type="ARBA" id="ARBA00023125"/>
    </source>
</evidence>
<dbReference type="Pfam" id="PF00155">
    <property type="entry name" value="Aminotran_1_2"/>
    <property type="match status" value="1"/>
</dbReference>
<dbReference type="PANTHER" id="PTHR46577:SF1">
    <property type="entry name" value="HTH-TYPE TRANSCRIPTIONAL REGULATORY PROTEIN GABR"/>
    <property type="match status" value="1"/>
</dbReference>
<dbReference type="RefSeq" id="WP_249329059.1">
    <property type="nucleotide sequence ID" value="NZ_CP060635.1"/>
</dbReference>
<dbReference type="InterPro" id="IPR036390">
    <property type="entry name" value="WH_DNA-bd_sf"/>
</dbReference>
<dbReference type="PROSITE" id="PS50949">
    <property type="entry name" value="HTH_GNTR"/>
    <property type="match status" value="1"/>
</dbReference>
<dbReference type="GO" id="GO:0030170">
    <property type="term" value="F:pyridoxal phosphate binding"/>
    <property type="evidence" value="ECO:0007669"/>
    <property type="project" value="InterPro"/>
</dbReference>
<dbReference type="SMART" id="SM00345">
    <property type="entry name" value="HTH_GNTR"/>
    <property type="match status" value="1"/>
</dbReference>
<protein>
    <submittedName>
        <fullName evidence="7">PLP-dependent aminotransferase family protein</fullName>
    </submittedName>
</protein>
<dbReference type="InterPro" id="IPR015424">
    <property type="entry name" value="PyrdxlP-dep_Trfase"/>
</dbReference>
<dbReference type="PRINTS" id="PR00035">
    <property type="entry name" value="HTHGNTR"/>
</dbReference>
<reference evidence="7 8" key="1">
    <citation type="submission" date="2020-08" db="EMBL/GenBank/DDBJ databases">
        <authorList>
            <person name="Liu C."/>
            <person name="Sun Q."/>
        </authorList>
    </citation>
    <scope>NUCLEOTIDE SEQUENCE [LARGE SCALE GENOMIC DNA]</scope>
    <source>
        <strain evidence="7 8">NSJ-29</strain>
    </source>
</reference>
<keyword evidence="3" id="KW-0805">Transcription regulation</keyword>